<evidence type="ECO:0000313" key="2">
    <source>
        <dbReference type="Proteomes" id="UP000054721"/>
    </source>
</evidence>
<gene>
    <name evidence="1" type="ORF">T02_11379</name>
</gene>
<reference evidence="1 2" key="1">
    <citation type="submission" date="2015-05" db="EMBL/GenBank/DDBJ databases">
        <title>Evolution of Trichinella species and genotypes.</title>
        <authorList>
            <person name="Korhonen P.K."/>
            <person name="Edoardo P."/>
            <person name="Giuseppe L.R."/>
            <person name="Gasser R.B."/>
        </authorList>
    </citation>
    <scope>NUCLEOTIDE SEQUENCE [LARGE SCALE GENOMIC DNA]</scope>
    <source>
        <strain evidence="1">ISS10</strain>
    </source>
</reference>
<comment type="caution">
    <text evidence="1">The sequence shown here is derived from an EMBL/GenBank/DDBJ whole genome shotgun (WGS) entry which is preliminary data.</text>
</comment>
<organism evidence="1 2">
    <name type="scientific">Trichinella nativa</name>
    <dbReference type="NCBI Taxonomy" id="6335"/>
    <lineage>
        <taxon>Eukaryota</taxon>
        <taxon>Metazoa</taxon>
        <taxon>Ecdysozoa</taxon>
        <taxon>Nematoda</taxon>
        <taxon>Enoplea</taxon>
        <taxon>Dorylaimia</taxon>
        <taxon>Trichinellida</taxon>
        <taxon>Trichinellidae</taxon>
        <taxon>Trichinella</taxon>
    </lineage>
</organism>
<dbReference type="AlphaFoldDB" id="A0A0V1KNJ0"/>
<evidence type="ECO:0000313" key="1">
    <source>
        <dbReference type="EMBL" id="KRZ48492.1"/>
    </source>
</evidence>
<protein>
    <submittedName>
        <fullName evidence="1">Uncharacterized protein</fullName>
    </submittedName>
</protein>
<sequence>MANIMKFVFRSKYLCLNASLTNDYTTAHVQTSVY</sequence>
<accession>A0A0V1KNJ0</accession>
<dbReference type="EMBL" id="JYDW01000398">
    <property type="protein sequence ID" value="KRZ48492.1"/>
    <property type="molecule type" value="Genomic_DNA"/>
</dbReference>
<name>A0A0V1KNJ0_9BILA</name>
<proteinExistence type="predicted"/>
<keyword evidence="2" id="KW-1185">Reference proteome</keyword>
<dbReference type="Proteomes" id="UP000054721">
    <property type="component" value="Unassembled WGS sequence"/>
</dbReference>